<dbReference type="Pfam" id="PF01803">
    <property type="entry name" value="LIM_bind"/>
    <property type="match status" value="1"/>
</dbReference>
<dbReference type="STRING" id="284590.Q6CQ74"/>
<organism evidence="2 3">
    <name type="scientific">Kluyveromyces lactis (strain ATCC 8585 / CBS 2359 / DSM 70799 / NBRC 1267 / NRRL Y-1140 / WM37)</name>
    <name type="common">Yeast</name>
    <name type="synonym">Candida sphaerica</name>
    <dbReference type="NCBI Taxonomy" id="284590"/>
    <lineage>
        <taxon>Eukaryota</taxon>
        <taxon>Fungi</taxon>
        <taxon>Dikarya</taxon>
        <taxon>Ascomycota</taxon>
        <taxon>Saccharomycotina</taxon>
        <taxon>Saccharomycetes</taxon>
        <taxon>Saccharomycetales</taxon>
        <taxon>Saccharomycetaceae</taxon>
        <taxon>Kluyveromyces</taxon>
    </lineage>
</organism>
<evidence type="ECO:0000313" key="2">
    <source>
        <dbReference type="EMBL" id="CAH01011.1"/>
    </source>
</evidence>
<accession>Q6CQ74</accession>
<feature type="compositionally biased region" description="Low complexity" evidence="1">
    <location>
        <begin position="221"/>
        <end position="254"/>
    </location>
</feature>
<dbReference type="eggNOG" id="ENOG502QUF6">
    <property type="taxonomic scope" value="Eukaryota"/>
</dbReference>
<dbReference type="OMA" id="IANIASM"/>
<evidence type="ECO:0000313" key="3">
    <source>
        <dbReference type="Proteomes" id="UP000000598"/>
    </source>
</evidence>
<keyword evidence="3" id="KW-1185">Reference proteome</keyword>
<dbReference type="InParanoid" id="Q6CQ74"/>
<feature type="region of interest" description="Disordered" evidence="1">
    <location>
        <begin position="47"/>
        <end position="113"/>
    </location>
</feature>
<gene>
    <name evidence="2" type="ORF">KLLA0_D19228g</name>
</gene>
<feature type="compositionally biased region" description="Polar residues" evidence="1">
    <location>
        <begin position="255"/>
        <end position="267"/>
    </location>
</feature>
<feature type="region of interest" description="Disordered" evidence="1">
    <location>
        <begin position="631"/>
        <end position="707"/>
    </location>
</feature>
<evidence type="ECO:0000256" key="1">
    <source>
        <dbReference type="SAM" id="MobiDB-lite"/>
    </source>
</evidence>
<reference evidence="2 3" key="1">
    <citation type="journal article" date="2004" name="Nature">
        <title>Genome evolution in yeasts.</title>
        <authorList>
            <consortium name="Genolevures"/>
            <person name="Dujon B."/>
            <person name="Sherman D."/>
            <person name="Fischer G."/>
            <person name="Durrens P."/>
            <person name="Casaregola S."/>
            <person name="Lafontaine I."/>
            <person name="de Montigny J."/>
            <person name="Marck C."/>
            <person name="Neuveglise C."/>
            <person name="Talla E."/>
            <person name="Goffard N."/>
            <person name="Frangeul L."/>
            <person name="Aigle M."/>
            <person name="Anthouard V."/>
            <person name="Babour A."/>
            <person name="Barbe V."/>
            <person name="Barnay S."/>
            <person name="Blanchin S."/>
            <person name="Beckerich J.M."/>
            <person name="Beyne E."/>
            <person name="Bleykasten C."/>
            <person name="Boisrame A."/>
            <person name="Boyer J."/>
            <person name="Cattolico L."/>
            <person name="Confanioleri F."/>
            <person name="de Daruvar A."/>
            <person name="Despons L."/>
            <person name="Fabre E."/>
            <person name="Fairhead C."/>
            <person name="Ferry-Dumazet H."/>
            <person name="Groppi A."/>
            <person name="Hantraye F."/>
            <person name="Hennequin C."/>
            <person name="Jauniaux N."/>
            <person name="Joyet P."/>
            <person name="Kachouri R."/>
            <person name="Kerrest A."/>
            <person name="Koszul R."/>
            <person name="Lemaire M."/>
            <person name="Lesur I."/>
            <person name="Ma L."/>
            <person name="Muller H."/>
            <person name="Nicaud J.M."/>
            <person name="Nikolski M."/>
            <person name="Oztas S."/>
            <person name="Ozier-Kalogeropoulos O."/>
            <person name="Pellenz S."/>
            <person name="Potier S."/>
            <person name="Richard G.F."/>
            <person name="Straub M.L."/>
            <person name="Suleau A."/>
            <person name="Swennene D."/>
            <person name="Tekaia F."/>
            <person name="Wesolowski-Louvel M."/>
            <person name="Westhof E."/>
            <person name="Wirth B."/>
            <person name="Zeniou-Meyer M."/>
            <person name="Zivanovic I."/>
            <person name="Bolotin-Fukuhara M."/>
            <person name="Thierry A."/>
            <person name="Bouchier C."/>
            <person name="Caudron B."/>
            <person name="Scarpelli C."/>
            <person name="Gaillardin C."/>
            <person name="Weissenbach J."/>
            <person name="Wincker P."/>
            <person name="Souciet J.L."/>
        </authorList>
    </citation>
    <scope>NUCLEOTIDE SEQUENCE [LARGE SCALE GENOMIC DNA]</scope>
    <source>
        <strain evidence="3">ATCC 8585 / CBS 2359 / DSM 70799 / NBRC 1267 / NRRL Y-1140 / WM37</strain>
    </source>
</reference>
<dbReference type="AlphaFoldDB" id="Q6CQ74"/>
<dbReference type="KEGG" id="kla:KLLA0_D19228g"/>
<dbReference type="Proteomes" id="UP000000598">
    <property type="component" value="Chromosome D"/>
</dbReference>
<feature type="compositionally biased region" description="Low complexity" evidence="1">
    <location>
        <begin position="658"/>
        <end position="671"/>
    </location>
</feature>
<proteinExistence type="predicted"/>
<feature type="compositionally biased region" description="Low complexity" evidence="1">
    <location>
        <begin position="93"/>
        <end position="112"/>
    </location>
</feature>
<feature type="compositionally biased region" description="Low complexity" evidence="1">
    <location>
        <begin position="269"/>
        <end position="280"/>
    </location>
</feature>
<dbReference type="PANTHER" id="PTHR10378">
    <property type="entry name" value="LIM DOMAIN-BINDING PROTEIN"/>
    <property type="match status" value="1"/>
</dbReference>
<name>Q6CQ74_KLULA</name>
<feature type="compositionally biased region" description="Polar residues" evidence="1">
    <location>
        <begin position="189"/>
        <end position="199"/>
    </location>
</feature>
<feature type="compositionally biased region" description="Low complexity" evidence="1">
    <location>
        <begin position="680"/>
        <end position="691"/>
    </location>
</feature>
<feature type="region of interest" description="Disordered" evidence="1">
    <location>
        <begin position="159"/>
        <end position="325"/>
    </location>
</feature>
<feature type="compositionally biased region" description="Low complexity" evidence="1">
    <location>
        <begin position="288"/>
        <end position="298"/>
    </location>
</feature>
<feature type="compositionally biased region" description="Polar residues" evidence="1">
    <location>
        <begin position="47"/>
        <end position="59"/>
    </location>
</feature>
<feature type="region of interest" description="Disordered" evidence="1">
    <location>
        <begin position="527"/>
        <end position="547"/>
    </location>
</feature>
<sequence length="707" mass="76723">MDYQYVPTDIYSGQMPGQMSAGGVPAQSVANGQIPYNFPVGQNSNQNGNLYVMNSSNDDTPAAGPPNSVSASGPIPAQVHGHGQVPGQGQGQTQGPNNSNATNNPSNAPSIATVRTGPSVEAANSNMGGGADFNTGTAATAPYYPMQFNGLYQNQPQAYGMQGPNIQNQGMQPSFPGQLPPGPGPYTQGYFNPQQQGDTGNAADRPSNHGPLPVTPQQSGQQPNLQSSQTLQNQQGIRRQQLQHHVPQQAQGQQSTANVQIQSQQPLASHPHPLSQPQHNSHPHPHNSHQQQQQQQVPPTHPPPHPMHGMAPNLGNAPLIGQNPGASPNPALLGLNRAIPSQISSTYPYPLRKYLSNLAILRAHEIINLLNVSSNKLNDMKYWVKVMSELFTPYGLFRYSRKHQEDIRQFEFTAVVIPSVMRAFGCSGVAKLEIVPHQLRAQVLSNGSIFFECPRCLLTYFFPDGSYMTNFTHFKGVFDINLKIEWLGMFTYGFVPGVEWGSLETKLSDPTVSAEIFGKLSTINGKKKSANDSKNNTGKSGIDSKKDKPIKQEFDEADLDAVRFEAMTKLRSQFKVFQNVSSFGIQEGFMRILQVNDVMSYLKNLRIYQKCSGIKSPVETLSTFVNQERAAPSANLGPTVPNTNAEFSHEQSSKAQPTSTGFASSGSSGSTNTAKRRRVSSALSPLSSSERSSLDEKNGANLKKAKY</sequence>
<dbReference type="EMBL" id="CR382124">
    <property type="protein sequence ID" value="CAH01011.1"/>
    <property type="molecule type" value="Genomic_DNA"/>
</dbReference>
<dbReference type="InterPro" id="IPR029005">
    <property type="entry name" value="LIM-bd/SEUSS"/>
</dbReference>
<dbReference type="HOGENOM" id="CLU_390320_0_0_1"/>
<dbReference type="PaxDb" id="284590-Q6CQ74"/>
<dbReference type="FunCoup" id="Q6CQ74">
    <property type="interactions" value="17"/>
</dbReference>
<protein>
    <submittedName>
        <fullName evidence="2">KLLA0D19228p</fullName>
    </submittedName>
</protein>